<keyword evidence="3" id="KW-1185">Reference proteome</keyword>
<proteinExistence type="predicted"/>
<name>A0AA36DF86_9BILA</name>
<evidence type="ECO:0000313" key="3">
    <source>
        <dbReference type="Proteomes" id="UP001177023"/>
    </source>
</evidence>
<dbReference type="AlphaFoldDB" id="A0AA36DF86"/>
<accession>A0AA36DF86</accession>
<keyword evidence="1" id="KW-0472">Membrane</keyword>
<comment type="caution">
    <text evidence="2">The sequence shown here is derived from an EMBL/GenBank/DDBJ whole genome shotgun (WGS) entry which is preliminary data.</text>
</comment>
<evidence type="ECO:0000313" key="2">
    <source>
        <dbReference type="EMBL" id="CAJ0586198.1"/>
    </source>
</evidence>
<dbReference type="EMBL" id="CATQJA010002707">
    <property type="protein sequence ID" value="CAJ0586198.1"/>
    <property type="molecule type" value="Genomic_DNA"/>
</dbReference>
<keyword evidence="1" id="KW-1133">Transmembrane helix</keyword>
<gene>
    <name evidence="2" type="ORF">MSPICULIGERA_LOCUS24205</name>
</gene>
<evidence type="ECO:0000256" key="1">
    <source>
        <dbReference type="SAM" id="Phobius"/>
    </source>
</evidence>
<organism evidence="2 3">
    <name type="scientific">Mesorhabditis spiculigera</name>
    <dbReference type="NCBI Taxonomy" id="96644"/>
    <lineage>
        <taxon>Eukaryota</taxon>
        <taxon>Metazoa</taxon>
        <taxon>Ecdysozoa</taxon>
        <taxon>Nematoda</taxon>
        <taxon>Chromadorea</taxon>
        <taxon>Rhabditida</taxon>
        <taxon>Rhabditina</taxon>
        <taxon>Rhabditomorpha</taxon>
        <taxon>Rhabditoidea</taxon>
        <taxon>Rhabditidae</taxon>
        <taxon>Mesorhabditinae</taxon>
        <taxon>Mesorhabditis</taxon>
    </lineage>
</organism>
<feature type="non-terminal residue" evidence="2">
    <location>
        <position position="1"/>
    </location>
</feature>
<protein>
    <submittedName>
        <fullName evidence="2">Uncharacterized protein</fullName>
    </submittedName>
</protein>
<feature type="transmembrane region" description="Helical" evidence="1">
    <location>
        <begin position="27"/>
        <end position="47"/>
    </location>
</feature>
<sequence length="82" mass="8993">MSRKNISDAVRRGSTPEAHFDSLVKAFYLPVAVLGLAAVLFFLSILTTGRDLRSVERELEVTNEGGAFDGSMTGEKNRVFDD</sequence>
<reference evidence="2" key="1">
    <citation type="submission" date="2023-06" db="EMBL/GenBank/DDBJ databases">
        <authorList>
            <person name="Delattre M."/>
        </authorList>
    </citation>
    <scope>NUCLEOTIDE SEQUENCE</scope>
    <source>
        <strain evidence="2">AF72</strain>
    </source>
</reference>
<keyword evidence="1" id="KW-0812">Transmembrane</keyword>
<dbReference type="Proteomes" id="UP001177023">
    <property type="component" value="Unassembled WGS sequence"/>
</dbReference>